<dbReference type="CDD" id="cd16493">
    <property type="entry name" value="RING-CH-C4HC3_NSE1"/>
    <property type="match status" value="1"/>
</dbReference>
<dbReference type="GeneID" id="37070231"/>
<dbReference type="InterPro" id="IPR013083">
    <property type="entry name" value="Znf_RING/FYVE/PHD"/>
</dbReference>
<evidence type="ECO:0000256" key="4">
    <source>
        <dbReference type="ARBA" id="ARBA00012483"/>
    </source>
</evidence>
<dbReference type="InterPro" id="IPR001841">
    <property type="entry name" value="Znf_RING"/>
</dbReference>
<keyword evidence="20" id="KW-1185">Reference proteome</keyword>
<evidence type="ECO:0000256" key="12">
    <source>
        <dbReference type="ARBA" id="ARBA00023172"/>
    </source>
</evidence>
<dbReference type="Proteomes" id="UP000247233">
    <property type="component" value="Unassembled WGS sequence"/>
</dbReference>
<dbReference type="Pfam" id="PF07574">
    <property type="entry name" value="SMC_Nse1"/>
    <property type="match status" value="1"/>
</dbReference>
<evidence type="ECO:0000256" key="9">
    <source>
        <dbReference type="ARBA" id="ARBA00022771"/>
    </source>
</evidence>
<sequence>MPRHDDDDYDDSNRAFLQAFMARSTMTFSEAKPVLAAILSAEETFQTYIAATNSAISPFDLEVRSIQPQPELESHDDPHPAIPERVYALVNTTSDALTQLATTFSADEIAFVKRVLDAMFETYNTRRAEVMVISSMQALQLAKVSGSEAGRRESGVQGQGTQAGGAAQSLTMSQAEMMLKQLVEQGWFEKSRKGYFRLSPRGLMELRGWLVATYNDDAEGIRKVKFCAACKEIITVGQRCEDRDCPGRLHDHCIRRFFRMQKADTCPVCKKQWPGDKFVGERAITSTAPSGQRRRRTTNNEPQAEAGPSTEVPAVLAVPDIDEDEDQANHGILSVKSLPLPAHLRMGWGSEAEDLRRTIYEYLQSTVPVRSMDTSKIVEDSKASDVMRRRQKRYQIPDTSYEIP</sequence>
<dbReference type="GO" id="GO:0005634">
    <property type="term" value="C:nucleus"/>
    <property type="evidence" value="ECO:0007669"/>
    <property type="project" value="UniProtKB-SubCell"/>
</dbReference>
<evidence type="ECO:0000256" key="13">
    <source>
        <dbReference type="ARBA" id="ARBA00023204"/>
    </source>
</evidence>
<evidence type="ECO:0000256" key="10">
    <source>
        <dbReference type="ARBA" id="ARBA00022786"/>
    </source>
</evidence>
<feature type="domain" description="RING-type" evidence="18">
    <location>
        <begin position="227"/>
        <end position="270"/>
    </location>
</feature>
<dbReference type="VEuPathDB" id="FungiDB:BO70DRAFT_428601"/>
<dbReference type="PANTHER" id="PTHR20973">
    <property type="entry name" value="NON-SMC ELEMENT 1-RELATED"/>
    <property type="match status" value="1"/>
</dbReference>
<dbReference type="InterPro" id="IPR036388">
    <property type="entry name" value="WH-like_DNA-bd_sf"/>
</dbReference>
<evidence type="ECO:0000256" key="3">
    <source>
        <dbReference type="ARBA" id="ARBA00010258"/>
    </source>
</evidence>
<evidence type="ECO:0000256" key="11">
    <source>
        <dbReference type="ARBA" id="ARBA00022833"/>
    </source>
</evidence>
<dbReference type="FunFam" id="1.10.10.10:FF:000725">
    <property type="entry name" value="DNA repair protein Nse1, putative"/>
    <property type="match status" value="1"/>
</dbReference>
<evidence type="ECO:0000256" key="1">
    <source>
        <dbReference type="ARBA" id="ARBA00000900"/>
    </source>
</evidence>
<comment type="subcellular location">
    <subcellularLocation>
        <location evidence="2 16">Nucleus</location>
    </subcellularLocation>
</comment>
<dbReference type="EMBL" id="MSFL01000009">
    <property type="protein sequence ID" value="PWY85036.1"/>
    <property type="molecule type" value="Genomic_DNA"/>
</dbReference>
<dbReference type="GO" id="GO:0008270">
    <property type="term" value="F:zinc ion binding"/>
    <property type="evidence" value="ECO:0007669"/>
    <property type="project" value="UniProtKB-KW"/>
</dbReference>
<evidence type="ECO:0000256" key="15">
    <source>
        <dbReference type="PROSITE-ProRule" id="PRU00175"/>
    </source>
</evidence>
<dbReference type="GO" id="GO:0000724">
    <property type="term" value="P:double-strand break repair via homologous recombination"/>
    <property type="evidence" value="ECO:0007669"/>
    <property type="project" value="TreeGrafter"/>
</dbReference>
<evidence type="ECO:0000256" key="6">
    <source>
        <dbReference type="ARBA" id="ARBA00022679"/>
    </source>
</evidence>
<comment type="catalytic activity">
    <reaction evidence="1 16">
        <text>S-ubiquitinyl-[E2 ubiquitin-conjugating enzyme]-L-cysteine + [acceptor protein]-L-lysine = [E2 ubiquitin-conjugating enzyme]-L-cysteine + N(6)-ubiquitinyl-[acceptor protein]-L-lysine.</text>
        <dbReference type="EC" id="2.3.2.27"/>
    </reaction>
</comment>
<dbReference type="GO" id="GO:0030915">
    <property type="term" value="C:Smc5-Smc6 complex"/>
    <property type="evidence" value="ECO:0007669"/>
    <property type="project" value="UniProtKB-UniRule"/>
</dbReference>
<dbReference type="PROSITE" id="PS50089">
    <property type="entry name" value="ZF_RING_2"/>
    <property type="match status" value="1"/>
</dbReference>
<evidence type="ECO:0000256" key="16">
    <source>
        <dbReference type="RuleBase" id="RU368018"/>
    </source>
</evidence>
<keyword evidence="8 16" id="KW-0227">DNA damage</keyword>
<evidence type="ECO:0000256" key="2">
    <source>
        <dbReference type="ARBA" id="ARBA00004123"/>
    </source>
</evidence>
<dbReference type="EC" id="2.3.2.27" evidence="4 16"/>
<keyword evidence="7 16" id="KW-0479">Metal-binding</keyword>
<dbReference type="AlphaFoldDB" id="A0A317WEY2"/>
<keyword evidence="6 16" id="KW-0808">Transferase</keyword>
<keyword evidence="14 16" id="KW-0539">Nucleus</keyword>
<comment type="similarity">
    <text evidence="3 16">Belongs to the NSE1 family.</text>
</comment>
<evidence type="ECO:0000256" key="14">
    <source>
        <dbReference type="ARBA" id="ARBA00023242"/>
    </source>
</evidence>
<dbReference type="PANTHER" id="PTHR20973:SF0">
    <property type="entry name" value="NON-STRUCTURAL MAINTENANCE OF CHROMOSOMES ELEMENT 1 HOMOLOG"/>
    <property type="match status" value="1"/>
</dbReference>
<comment type="function">
    <text evidence="16">Acts in a DNA repair pathway for removal of UV-induced DNA damage that is distinct from classical nucleotide excision repair and in repair of ionizing radiation damage. Functions in homologous recombination repair of DNA double strand breaks and in recovery of stalled replication forks.</text>
</comment>
<accession>A0A317WEY2</accession>
<dbReference type="OrthoDB" id="185455at2759"/>
<dbReference type="Gene3D" id="3.30.40.10">
    <property type="entry name" value="Zinc/RING finger domain, C3HC4 (zinc finger)"/>
    <property type="match status" value="1"/>
</dbReference>
<evidence type="ECO:0000259" key="18">
    <source>
        <dbReference type="PROSITE" id="PS50089"/>
    </source>
</evidence>
<protein>
    <recommendedName>
        <fullName evidence="5 16">Non-structural maintenance of chromosomes element 1 homolog</fullName>
        <ecNumber evidence="4 16">2.3.2.27</ecNumber>
    </recommendedName>
</protein>
<evidence type="ECO:0000256" key="17">
    <source>
        <dbReference type="SAM" id="MobiDB-lite"/>
    </source>
</evidence>
<keyword evidence="12 16" id="KW-0233">DNA recombination</keyword>
<evidence type="ECO:0000256" key="5">
    <source>
        <dbReference type="ARBA" id="ARBA00019422"/>
    </source>
</evidence>
<evidence type="ECO:0000313" key="19">
    <source>
        <dbReference type="EMBL" id="PWY85036.1"/>
    </source>
</evidence>
<dbReference type="InterPro" id="IPR011513">
    <property type="entry name" value="Nse1"/>
</dbReference>
<dbReference type="STRING" id="1448321.A0A317WEY2"/>
<proteinExistence type="inferred from homology"/>
<gene>
    <name evidence="19" type="ORF">BO70DRAFT_428601</name>
</gene>
<evidence type="ECO:0000256" key="7">
    <source>
        <dbReference type="ARBA" id="ARBA00022723"/>
    </source>
</evidence>
<keyword evidence="13 16" id="KW-0234">DNA repair</keyword>
<comment type="subunit">
    <text evidence="16">Component of the Smc5-Smc6 complex.</text>
</comment>
<dbReference type="Pfam" id="PF08746">
    <property type="entry name" value="zf-RING-like"/>
    <property type="match status" value="1"/>
</dbReference>
<dbReference type="Gene3D" id="1.10.10.10">
    <property type="entry name" value="Winged helix-like DNA-binding domain superfamily/Winged helix DNA-binding domain"/>
    <property type="match status" value="1"/>
</dbReference>
<dbReference type="SUPFAM" id="SSF57850">
    <property type="entry name" value="RING/U-box"/>
    <property type="match status" value="1"/>
</dbReference>
<dbReference type="Gene3D" id="3.90.1150.220">
    <property type="match status" value="1"/>
</dbReference>
<evidence type="ECO:0000313" key="20">
    <source>
        <dbReference type="Proteomes" id="UP000247233"/>
    </source>
</evidence>
<feature type="region of interest" description="Disordered" evidence="17">
    <location>
        <begin position="283"/>
        <end position="310"/>
    </location>
</feature>
<keyword evidence="11 16" id="KW-0862">Zinc</keyword>
<keyword evidence="10 16" id="KW-0833">Ubl conjugation pathway</keyword>
<reference evidence="19 20" key="1">
    <citation type="submission" date="2016-12" db="EMBL/GenBank/DDBJ databases">
        <title>The genomes of Aspergillus section Nigri reveals drivers in fungal speciation.</title>
        <authorList>
            <consortium name="DOE Joint Genome Institute"/>
            <person name="Vesth T.C."/>
            <person name="Nybo J."/>
            <person name="Theobald S."/>
            <person name="Brandl J."/>
            <person name="Frisvad J.C."/>
            <person name="Nielsen K.F."/>
            <person name="Lyhne E.K."/>
            <person name="Kogle M.E."/>
            <person name="Kuo A."/>
            <person name="Riley R."/>
            <person name="Clum A."/>
            <person name="Nolan M."/>
            <person name="Lipzen A."/>
            <person name="Salamov A."/>
            <person name="Henrissat B."/>
            <person name="Wiebenga A."/>
            <person name="De Vries R.P."/>
            <person name="Grigoriev I.V."/>
            <person name="Mortensen U.H."/>
            <person name="Andersen M.R."/>
            <person name="Baker S.E."/>
        </authorList>
    </citation>
    <scope>NUCLEOTIDE SEQUENCE [LARGE SCALE GENOMIC DNA]</scope>
    <source>
        <strain evidence="19 20">CBS 117.55</strain>
    </source>
</reference>
<dbReference type="GO" id="GO:0061630">
    <property type="term" value="F:ubiquitin protein ligase activity"/>
    <property type="evidence" value="ECO:0007669"/>
    <property type="project" value="UniProtKB-EC"/>
</dbReference>
<dbReference type="RefSeq" id="XP_025400378.1">
    <property type="nucleotide sequence ID" value="XM_025547994.1"/>
</dbReference>
<evidence type="ECO:0000256" key="8">
    <source>
        <dbReference type="ARBA" id="ARBA00022763"/>
    </source>
</evidence>
<keyword evidence="9 15" id="KW-0863">Zinc-finger</keyword>
<dbReference type="InterPro" id="IPR014857">
    <property type="entry name" value="Nse1_RING_C4HC3-type"/>
</dbReference>
<organism evidence="19 20">
    <name type="scientific">Aspergillus heteromorphus CBS 117.55</name>
    <dbReference type="NCBI Taxonomy" id="1448321"/>
    <lineage>
        <taxon>Eukaryota</taxon>
        <taxon>Fungi</taxon>
        <taxon>Dikarya</taxon>
        <taxon>Ascomycota</taxon>
        <taxon>Pezizomycotina</taxon>
        <taxon>Eurotiomycetes</taxon>
        <taxon>Eurotiomycetidae</taxon>
        <taxon>Eurotiales</taxon>
        <taxon>Aspergillaceae</taxon>
        <taxon>Aspergillus</taxon>
        <taxon>Aspergillus subgen. Circumdati</taxon>
    </lineage>
</organism>
<comment type="caution">
    <text evidence="19">The sequence shown here is derived from an EMBL/GenBank/DDBJ whole genome shotgun (WGS) entry which is preliminary data.</text>
</comment>
<name>A0A317WEY2_9EURO</name>